<reference evidence="5" key="1">
    <citation type="submission" date="2020-01" db="EMBL/GenBank/DDBJ databases">
        <authorList>
            <person name="Meier V. D."/>
            <person name="Meier V D."/>
        </authorList>
    </citation>
    <scope>NUCLEOTIDE SEQUENCE</scope>
    <source>
        <strain evidence="5">HLG_WM_MAG_07</strain>
    </source>
</reference>
<dbReference type="GO" id="GO:0043799">
    <property type="term" value="F:glycine oxidase activity"/>
    <property type="evidence" value="ECO:0007669"/>
    <property type="project" value="UniProtKB-EC"/>
</dbReference>
<sequence>MLKNEMIIVGGGIIGLTAAYYLQKAGHRVRIFDQSEIGSEASWAGGGILSPLAPWDYPPVINNLVHESLKDYPVFIEEISAATGMDVEYLDSGMLVIADSSDTPKAKQWSDSYQQKVDRLDSAQALHQVEQNISERFDHAFYLPDVKQIRNPRLLATVKTYLQDNDVIFHNNEAVTEILHSKNSVRGVKTEQGKYEGDAVVVCAGAWTRKFFELKQTKIEPVLGQMLLYKTKPGTQKTIILHDKKYLIPRKDGHILSGSTLEFKGFDKQPDSNFPHQQKAFSEQVLPILKNAEIVKKWCGFRPGLPSGIPYIDEHQEILGLYVNAGHYRYGLTMAHASAKILLERMQIEVENSNSLNHEAYAMNAERPSSEEFENYQTVDDK</sequence>
<proteinExistence type="predicted"/>
<dbReference type="NCBIfam" id="TIGR02352">
    <property type="entry name" value="thiamin_ThiO"/>
    <property type="match status" value="1"/>
</dbReference>
<evidence type="ECO:0000256" key="2">
    <source>
        <dbReference type="ARBA" id="ARBA00022977"/>
    </source>
</evidence>
<dbReference type="GO" id="GO:0009229">
    <property type="term" value="P:thiamine diphosphate biosynthetic process"/>
    <property type="evidence" value="ECO:0007669"/>
    <property type="project" value="UniProtKB-UniPathway"/>
</dbReference>
<dbReference type="PANTHER" id="PTHR13847:SF289">
    <property type="entry name" value="GLYCINE OXIDASE"/>
    <property type="match status" value="1"/>
</dbReference>
<dbReference type="SUPFAM" id="SSF54373">
    <property type="entry name" value="FAD-linked reductases, C-terminal domain"/>
    <property type="match status" value="1"/>
</dbReference>
<dbReference type="Gene3D" id="3.30.9.10">
    <property type="entry name" value="D-Amino Acid Oxidase, subunit A, domain 2"/>
    <property type="match status" value="1"/>
</dbReference>
<organism evidence="5">
    <name type="scientific">uncultured Thiotrichaceae bacterium</name>
    <dbReference type="NCBI Taxonomy" id="298394"/>
    <lineage>
        <taxon>Bacteria</taxon>
        <taxon>Pseudomonadati</taxon>
        <taxon>Pseudomonadota</taxon>
        <taxon>Gammaproteobacteria</taxon>
        <taxon>Thiotrichales</taxon>
        <taxon>Thiotrichaceae</taxon>
        <taxon>environmental samples</taxon>
    </lineage>
</organism>
<comment type="pathway">
    <text evidence="1">Cofactor biosynthesis; thiamine diphosphate biosynthesis.</text>
</comment>
<dbReference type="InterPro" id="IPR012727">
    <property type="entry name" value="Gly_oxidase_ThiO"/>
</dbReference>
<dbReference type="AlphaFoldDB" id="A0A6S6TWI1"/>
<dbReference type="InterPro" id="IPR006076">
    <property type="entry name" value="FAD-dep_OxRdtase"/>
</dbReference>
<keyword evidence="2" id="KW-0784">Thiamine biosynthesis</keyword>
<dbReference type="GO" id="GO:0009228">
    <property type="term" value="P:thiamine biosynthetic process"/>
    <property type="evidence" value="ECO:0007669"/>
    <property type="project" value="UniProtKB-KW"/>
</dbReference>
<feature type="domain" description="FAD dependent oxidoreductase" evidence="4">
    <location>
        <begin position="7"/>
        <end position="344"/>
    </location>
</feature>
<dbReference type="SUPFAM" id="SSF51905">
    <property type="entry name" value="FAD/NAD(P)-binding domain"/>
    <property type="match status" value="1"/>
</dbReference>
<name>A0A6S6TWI1_9GAMM</name>
<dbReference type="GO" id="GO:0050660">
    <property type="term" value="F:flavin adenine dinucleotide binding"/>
    <property type="evidence" value="ECO:0007669"/>
    <property type="project" value="InterPro"/>
</dbReference>
<evidence type="ECO:0000313" key="5">
    <source>
        <dbReference type="EMBL" id="CAA6822477.1"/>
    </source>
</evidence>
<evidence type="ECO:0000256" key="3">
    <source>
        <dbReference type="ARBA" id="ARBA00023002"/>
    </source>
</evidence>
<gene>
    <name evidence="5" type="ORF">HELGO_WM6353</name>
</gene>
<dbReference type="Gene3D" id="3.50.50.60">
    <property type="entry name" value="FAD/NAD(P)-binding domain"/>
    <property type="match status" value="1"/>
</dbReference>
<dbReference type="EMBL" id="CACVAY010000110">
    <property type="protein sequence ID" value="CAA6822477.1"/>
    <property type="molecule type" value="Genomic_DNA"/>
</dbReference>
<dbReference type="InterPro" id="IPR036188">
    <property type="entry name" value="FAD/NAD-bd_sf"/>
</dbReference>
<protein>
    <submittedName>
        <fullName evidence="5">Glycine oxidase ThiO (EC)</fullName>
        <ecNumber evidence="5">1.4.3.19</ecNumber>
    </submittedName>
</protein>
<dbReference type="GO" id="GO:0005737">
    <property type="term" value="C:cytoplasm"/>
    <property type="evidence" value="ECO:0007669"/>
    <property type="project" value="TreeGrafter"/>
</dbReference>
<dbReference type="EC" id="1.4.3.19" evidence="5"/>
<accession>A0A6S6TWI1</accession>
<evidence type="ECO:0000256" key="1">
    <source>
        <dbReference type="ARBA" id="ARBA00004948"/>
    </source>
</evidence>
<dbReference type="Pfam" id="PF01266">
    <property type="entry name" value="DAO"/>
    <property type="match status" value="1"/>
</dbReference>
<evidence type="ECO:0000259" key="4">
    <source>
        <dbReference type="Pfam" id="PF01266"/>
    </source>
</evidence>
<dbReference type="PANTHER" id="PTHR13847">
    <property type="entry name" value="SARCOSINE DEHYDROGENASE-RELATED"/>
    <property type="match status" value="1"/>
</dbReference>
<dbReference type="UniPathway" id="UPA00060"/>
<keyword evidence="3 5" id="KW-0560">Oxidoreductase</keyword>